<evidence type="ECO:0000256" key="1">
    <source>
        <dbReference type="ARBA" id="ARBA00023125"/>
    </source>
</evidence>
<feature type="compositionally biased region" description="Low complexity" evidence="2">
    <location>
        <begin position="294"/>
        <end position="311"/>
    </location>
</feature>
<dbReference type="EMBL" id="FXYF01000008">
    <property type="protein sequence ID" value="SMX45260.1"/>
    <property type="molecule type" value="Genomic_DNA"/>
</dbReference>
<dbReference type="PANTHER" id="PTHR30204:SF15">
    <property type="entry name" value="BLL5018 PROTEIN"/>
    <property type="match status" value="1"/>
</dbReference>
<feature type="domain" description="HTH merR-type" evidence="3">
    <location>
        <begin position="10"/>
        <end position="78"/>
    </location>
</feature>
<dbReference type="InterPro" id="IPR000551">
    <property type="entry name" value="MerR-type_HTH_dom"/>
</dbReference>
<dbReference type="SMART" id="SM00422">
    <property type="entry name" value="HTH_MERR"/>
    <property type="match status" value="1"/>
</dbReference>
<feature type="compositionally biased region" description="Low complexity" evidence="2">
    <location>
        <begin position="193"/>
        <end position="207"/>
    </location>
</feature>
<dbReference type="Pfam" id="PF13411">
    <property type="entry name" value="MerR_1"/>
    <property type="match status" value="1"/>
</dbReference>
<evidence type="ECO:0000313" key="4">
    <source>
        <dbReference type="EMBL" id="SMX45260.1"/>
    </source>
</evidence>
<dbReference type="CDD" id="cd04765">
    <property type="entry name" value="HTH_MlrA-like_sg2"/>
    <property type="match status" value="1"/>
</dbReference>
<dbReference type="Proteomes" id="UP000207598">
    <property type="component" value="Unassembled WGS sequence"/>
</dbReference>
<sequence>MPKSRDAFRTISEVAEWLDTPAHVLRFWESKFTQVKPVKRAGGRRYYRPADMELLAGIKKLLHEDGMTIKGVQKVLREQGVRHVSTLSGMSADADGDAGELIEDAPYTEVAVEEATDTLIQFPQQAVAQRSEPELEPEPEPEAAEPVMAEAAMQDDPEDVAQMAPAEEAAEAMDQPPEDDAPAPQEDEPEAVEPPMVEAVPAEAVADSPEDPAVPDAPQVETAPEEDAPLAAADLPEPPPESPEAEPVTAEPEPEAPAPDIAAETPAETTPVDASEAEVEADPVEVAAEHDTPEPAAVPVAPELPLGAPPARTRPIDLPDFDAPRPAARAAPRPPQVPDSGALTRIAAITALSEPRRTALAAHLPALEALRDRLSAPLD</sequence>
<keyword evidence="1" id="KW-0238">DNA-binding</keyword>
<feature type="compositionally biased region" description="Low complexity" evidence="2">
    <location>
        <begin position="258"/>
        <end position="274"/>
    </location>
</feature>
<evidence type="ECO:0000256" key="2">
    <source>
        <dbReference type="SAM" id="MobiDB-lite"/>
    </source>
</evidence>
<evidence type="ECO:0000313" key="5">
    <source>
        <dbReference type="Proteomes" id="UP000207598"/>
    </source>
</evidence>
<protein>
    <submittedName>
        <fullName evidence="4">MerR family regulatory protein</fullName>
    </submittedName>
</protein>
<gene>
    <name evidence="4" type="ORF">MAA8898_03179</name>
</gene>
<reference evidence="4 5" key="1">
    <citation type="submission" date="2017-05" db="EMBL/GenBank/DDBJ databases">
        <authorList>
            <person name="Song R."/>
            <person name="Chenine A.L."/>
            <person name="Ruprecht R.M."/>
        </authorList>
    </citation>
    <scope>NUCLEOTIDE SEQUENCE [LARGE SCALE GENOMIC DNA]</scope>
    <source>
        <strain evidence="4 5">CECT 8898</strain>
    </source>
</reference>
<dbReference type="PROSITE" id="PS50937">
    <property type="entry name" value="HTH_MERR_2"/>
    <property type="match status" value="1"/>
</dbReference>
<accession>A0A238KRI1</accession>
<feature type="compositionally biased region" description="Acidic residues" evidence="2">
    <location>
        <begin position="168"/>
        <end position="191"/>
    </location>
</feature>
<dbReference type="GO" id="GO:0003700">
    <property type="term" value="F:DNA-binding transcription factor activity"/>
    <property type="evidence" value="ECO:0007669"/>
    <property type="project" value="InterPro"/>
</dbReference>
<dbReference type="RefSeq" id="WP_141194872.1">
    <property type="nucleotide sequence ID" value="NZ_FXYF01000008.1"/>
</dbReference>
<dbReference type="Gene3D" id="1.10.1660.10">
    <property type="match status" value="1"/>
</dbReference>
<dbReference type="PANTHER" id="PTHR30204">
    <property type="entry name" value="REDOX-CYCLING DRUG-SENSING TRANSCRIPTIONAL ACTIVATOR SOXR"/>
    <property type="match status" value="1"/>
</dbReference>
<feature type="region of interest" description="Disordered" evidence="2">
    <location>
        <begin position="126"/>
        <end position="342"/>
    </location>
</feature>
<organism evidence="4 5">
    <name type="scientific">Maliponia aquimaris</name>
    <dbReference type="NCBI Taxonomy" id="1673631"/>
    <lineage>
        <taxon>Bacteria</taxon>
        <taxon>Pseudomonadati</taxon>
        <taxon>Pseudomonadota</taxon>
        <taxon>Alphaproteobacteria</taxon>
        <taxon>Rhodobacterales</taxon>
        <taxon>Paracoccaceae</taxon>
        <taxon>Maliponia</taxon>
    </lineage>
</organism>
<dbReference type="GO" id="GO:0003677">
    <property type="term" value="F:DNA binding"/>
    <property type="evidence" value="ECO:0007669"/>
    <property type="project" value="UniProtKB-KW"/>
</dbReference>
<name>A0A238KRI1_9RHOB</name>
<dbReference type="AlphaFoldDB" id="A0A238KRI1"/>
<dbReference type="InterPro" id="IPR047057">
    <property type="entry name" value="MerR_fam"/>
</dbReference>
<proteinExistence type="predicted"/>
<dbReference type="OrthoDB" id="9810140at2"/>
<evidence type="ECO:0000259" key="3">
    <source>
        <dbReference type="PROSITE" id="PS50937"/>
    </source>
</evidence>
<keyword evidence="5" id="KW-1185">Reference proteome</keyword>
<feature type="compositionally biased region" description="Acidic residues" evidence="2">
    <location>
        <begin position="134"/>
        <end position="143"/>
    </location>
</feature>
<dbReference type="SUPFAM" id="SSF46955">
    <property type="entry name" value="Putative DNA-binding domain"/>
    <property type="match status" value="1"/>
</dbReference>
<dbReference type="InterPro" id="IPR009061">
    <property type="entry name" value="DNA-bd_dom_put_sf"/>
</dbReference>